<sequence length="551" mass="62123">MGLTDGFPVPLAVVTVFLLWSIGKLVAFFEDRRRYQKLPGPPHSLLFGHLISVGKVAAKLPGRAHPHTLSAQLSREYDLPTVFYIDPRPFSTVSLVIVDPDVARQVAEVDLPKHPILVDVLEPFMGRVNMLTTSGPLWKKWRSAFNPGFSVQNIVGQVPMMVDCCREFVRLLDEHSSADRVFRMEEEATKITIDIIGKAICGHDFGCLTTGSRFVEWLRAALSWARDHQSLSPFHRYSLLRPIASKYYRRKMHAYVGKVLDDRFAQGSPKASQAQKKKTVIDLALELYAKENRGETDASATTMDAEFRNAAIDNILVFLFAGHDTTSSTLCYCYKLLNEHPHTLAAARKELDEVFGVDVSAADQLRENPFLVNKLDYLLAVIKEVLRLWSPGSTARLGRKDYFVRDPASGEMLPTEGVNVWIPSFALGRSKRIWGEDVDTFKPERFLPQNAAQVPAEAWRPFEKGPRNCIGQELSLIELKTVLALTLREFDVRAAFDELPLLSNDGSMWTKDSSFQRGPQEVFGDPMYQVLLASAKPREGMPTRVKRRRAF</sequence>
<keyword evidence="2" id="KW-1185">Reference proteome</keyword>
<accession>A0ACC2I243</accession>
<gene>
    <name evidence="1" type="ORF">OPT61_g7458</name>
</gene>
<comment type="caution">
    <text evidence="1">The sequence shown here is derived from an EMBL/GenBank/DDBJ whole genome shotgun (WGS) entry which is preliminary data.</text>
</comment>
<evidence type="ECO:0000313" key="1">
    <source>
        <dbReference type="EMBL" id="KAJ8109432.1"/>
    </source>
</evidence>
<reference evidence="1" key="1">
    <citation type="submission" date="2022-11" db="EMBL/GenBank/DDBJ databases">
        <title>Genome Sequence of Boeremia exigua.</title>
        <authorList>
            <person name="Buettner E."/>
        </authorList>
    </citation>
    <scope>NUCLEOTIDE SEQUENCE</scope>
    <source>
        <strain evidence="1">CU02</strain>
    </source>
</reference>
<proteinExistence type="predicted"/>
<evidence type="ECO:0000313" key="2">
    <source>
        <dbReference type="Proteomes" id="UP001153331"/>
    </source>
</evidence>
<protein>
    <submittedName>
        <fullName evidence="1">Uncharacterized protein</fullName>
    </submittedName>
</protein>
<dbReference type="EMBL" id="JAPHNI010000614">
    <property type="protein sequence ID" value="KAJ8109432.1"/>
    <property type="molecule type" value="Genomic_DNA"/>
</dbReference>
<name>A0ACC2I243_9PLEO</name>
<organism evidence="1 2">
    <name type="scientific">Boeremia exigua</name>
    <dbReference type="NCBI Taxonomy" id="749465"/>
    <lineage>
        <taxon>Eukaryota</taxon>
        <taxon>Fungi</taxon>
        <taxon>Dikarya</taxon>
        <taxon>Ascomycota</taxon>
        <taxon>Pezizomycotina</taxon>
        <taxon>Dothideomycetes</taxon>
        <taxon>Pleosporomycetidae</taxon>
        <taxon>Pleosporales</taxon>
        <taxon>Pleosporineae</taxon>
        <taxon>Didymellaceae</taxon>
        <taxon>Boeremia</taxon>
    </lineage>
</organism>
<dbReference type="Proteomes" id="UP001153331">
    <property type="component" value="Unassembled WGS sequence"/>
</dbReference>